<dbReference type="Gene3D" id="1.10.260.40">
    <property type="entry name" value="lambda repressor-like DNA-binding domains"/>
    <property type="match status" value="1"/>
</dbReference>
<organism evidence="2">
    <name type="scientific">hydrothermal vent metagenome</name>
    <dbReference type="NCBI Taxonomy" id="652676"/>
    <lineage>
        <taxon>unclassified sequences</taxon>
        <taxon>metagenomes</taxon>
        <taxon>ecological metagenomes</taxon>
    </lineage>
</organism>
<proteinExistence type="predicted"/>
<dbReference type="GO" id="GO:0003677">
    <property type="term" value="F:DNA binding"/>
    <property type="evidence" value="ECO:0007669"/>
    <property type="project" value="InterPro"/>
</dbReference>
<dbReference type="Pfam" id="PF01381">
    <property type="entry name" value="HTH_3"/>
    <property type="match status" value="1"/>
</dbReference>
<sequence>MTNDIKKKRSAPLFPKNKKILSEFGENIKLACKRRKYTQSLIADRTGLSRATVRKIEQGDPTVSIGHYVAVLGVLGLVEDFAKVASDDELGRKLQDIKLKGGDAQSRAK</sequence>
<evidence type="ECO:0000259" key="1">
    <source>
        <dbReference type="PROSITE" id="PS50943"/>
    </source>
</evidence>
<reference evidence="2" key="1">
    <citation type="submission" date="2018-06" db="EMBL/GenBank/DDBJ databases">
        <authorList>
            <person name="Zhirakovskaya E."/>
        </authorList>
    </citation>
    <scope>NUCLEOTIDE SEQUENCE</scope>
</reference>
<name>A0A3B0WE24_9ZZZZ</name>
<gene>
    <name evidence="2" type="ORF">MNBD_GAMMA06-1313</name>
</gene>
<dbReference type="AlphaFoldDB" id="A0A3B0WE24"/>
<dbReference type="SUPFAM" id="SSF47413">
    <property type="entry name" value="lambda repressor-like DNA-binding domains"/>
    <property type="match status" value="1"/>
</dbReference>
<dbReference type="SMART" id="SM00530">
    <property type="entry name" value="HTH_XRE"/>
    <property type="match status" value="1"/>
</dbReference>
<dbReference type="InterPro" id="IPR001387">
    <property type="entry name" value="Cro/C1-type_HTH"/>
</dbReference>
<dbReference type="PROSITE" id="PS50943">
    <property type="entry name" value="HTH_CROC1"/>
    <property type="match status" value="1"/>
</dbReference>
<dbReference type="EMBL" id="UOFD01000073">
    <property type="protein sequence ID" value="VAW54258.1"/>
    <property type="molecule type" value="Genomic_DNA"/>
</dbReference>
<protein>
    <submittedName>
        <fullName evidence="2">HipB protein @ Antitoxin HigA</fullName>
    </submittedName>
</protein>
<evidence type="ECO:0000313" key="2">
    <source>
        <dbReference type="EMBL" id="VAW54258.1"/>
    </source>
</evidence>
<accession>A0A3B0WE24</accession>
<dbReference type="CDD" id="cd00093">
    <property type="entry name" value="HTH_XRE"/>
    <property type="match status" value="1"/>
</dbReference>
<dbReference type="InterPro" id="IPR010982">
    <property type="entry name" value="Lambda_DNA-bd_dom_sf"/>
</dbReference>
<feature type="domain" description="HTH cro/C1-type" evidence="1">
    <location>
        <begin position="28"/>
        <end position="81"/>
    </location>
</feature>